<dbReference type="InterPro" id="IPR051935">
    <property type="entry name" value="HSDL2"/>
</dbReference>
<dbReference type="KEGG" id="puv:PUV_24910"/>
<evidence type="ECO:0000313" key="1">
    <source>
        <dbReference type="EMBL" id="CCB87441.1"/>
    </source>
</evidence>
<dbReference type="eggNOG" id="COG1028">
    <property type="taxonomic scope" value="Bacteria"/>
</dbReference>
<dbReference type="AlphaFoldDB" id="F8L2C8"/>
<evidence type="ECO:0000313" key="2">
    <source>
        <dbReference type="Proteomes" id="UP000000495"/>
    </source>
</evidence>
<accession>F8L2C8</accession>
<organism evidence="1 2">
    <name type="scientific">Parachlamydia acanthamoebae (strain UV7)</name>
    <dbReference type="NCBI Taxonomy" id="765952"/>
    <lineage>
        <taxon>Bacteria</taxon>
        <taxon>Pseudomonadati</taxon>
        <taxon>Chlamydiota</taxon>
        <taxon>Chlamydiia</taxon>
        <taxon>Parachlamydiales</taxon>
        <taxon>Parachlamydiaceae</taxon>
        <taxon>Parachlamydia</taxon>
    </lineage>
</organism>
<dbReference type="RefSeq" id="WP_013925593.1">
    <property type="nucleotide sequence ID" value="NC_015702.1"/>
</dbReference>
<reference evidence="1 2" key="2">
    <citation type="journal article" date="2011" name="Mol. Biol. Evol.">
        <title>Unity in variety--the pan-genome of the Chlamydiae.</title>
        <authorList>
            <person name="Collingro A."/>
            <person name="Tischler P."/>
            <person name="Weinmaier T."/>
            <person name="Penz T."/>
            <person name="Heinz E."/>
            <person name="Brunham R.C."/>
            <person name="Read T.D."/>
            <person name="Bavoil P.M."/>
            <person name="Sachse K."/>
            <person name="Kahane S."/>
            <person name="Friedman M.G."/>
            <person name="Rattei T."/>
            <person name="Myers G.S."/>
            <person name="Horn M."/>
        </authorList>
    </citation>
    <scope>NUCLEOTIDE SEQUENCE [LARGE SCALE GENOMIC DNA]</scope>
    <source>
        <strain evidence="2">UV7</strain>
    </source>
</reference>
<protein>
    <submittedName>
        <fullName evidence="1">Uncharacterized protein</fullName>
    </submittedName>
</protein>
<dbReference type="STRING" id="765952.PUV_24910"/>
<name>F8L2C8_PARAV</name>
<gene>
    <name evidence="1" type="ordered locus">PUV_24910</name>
</gene>
<reference key="1">
    <citation type="journal article" date="2011" name="Mol. Biol. Evol.">
        <title>Unity in variety -- the pan-genome of the Chlamydiae.</title>
        <authorList>
            <person name="Collingro A."/>
            <person name="Tischler P."/>
            <person name="Weinmaier T."/>
            <person name="Penz T."/>
            <person name="Heinz E."/>
            <person name="Brunham R.C."/>
            <person name="Read T.D."/>
            <person name="Bavoil P.M."/>
            <person name="Sachse K."/>
            <person name="Kahane S."/>
            <person name="Friedman M.G."/>
            <person name="Rattei T."/>
            <person name="Myers G.S.A."/>
            <person name="Horn M."/>
        </authorList>
    </citation>
    <scope>NUCLEOTIDE SEQUENCE</scope>
    <source>
        <strain>UV7</strain>
    </source>
</reference>
<dbReference type="Proteomes" id="UP000000495">
    <property type="component" value="Chromosome"/>
</dbReference>
<sequence length="59" mass="7087">MRKWEMNPKWFKDYLAYTMSKYGMSLYVLGMAAEFVEDGIAAMLYGPKQSLPRLRLWRF</sequence>
<dbReference type="EMBL" id="FR872580">
    <property type="protein sequence ID" value="CCB87441.1"/>
    <property type="molecule type" value="Genomic_DNA"/>
</dbReference>
<keyword evidence="2" id="KW-1185">Reference proteome</keyword>
<proteinExistence type="predicted"/>
<dbReference type="HOGENOM" id="CLU_2956404_0_0_0"/>
<dbReference type="PANTHER" id="PTHR42808:SF3">
    <property type="entry name" value="HYDROXYSTEROID DEHYDROGENASE-LIKE PROTEIN 2"/>
    <property type="match status" value="1"/>
</dbReference>
<dbReference type="PANTHER" id="PTHR42808">
    <property type="entry name" value="HYDROXYSTEROID DEHYDROGENASE-LIKE PROTEIN 2"/>
    <property type="match status" value="1"/>
</dbReference>